<dbReference type="PANTHER" id="PTHR43711:SF28">
    <property type="entry name" value="SENSOR HISTIDINE KINASE YXDK"/>
    <property type="match status" value="1"/>
</dbReference>
<dbReference type="InterPro" id="IPR004358">
    <property type="entry name" value="Sig_transdc_His_kin-like_C"/>
</dbReference>
<dbReference type="EMBL" id="CP113797">
    <property type="protein sequence ID" value="WAL62273.1"/>
    <property type="molecule type" value="Genomic_DNA"/>
</dbReference>
<dbReference type="SMART" id="SM00387">
    <property type="entry name" value="HATPase_c"/>
    <property type="match status" value="1"/>
</dbReference>
<dbReference type="AlphaFoldDB" id="A0A9E8ZJ92"/>
<dbReference type="GO" id="GO:0004673">
    <property type="term" value="F:protein histidine kinase activity"/>
    <property type="evidence" value="ECO:0007669"/>
    <property type="project" value="UniProtKB-EC"/>
</dbReference>
<dbReference type="InterPro" id="IPR003594">
    <property type="entry name" value="HATPase_dom"/>
</dbReference>
<dbReference type="InterPro" id="IPR005467">
    <property type="entry name" value="His_kinase_dom"/>
</dbReference>
<dbReference type="GO" id="GO:0005524">
    <property type="term" value="F:ATP binding"/>
    <property type="evidence" value="ECO:0007669"/>
    <property type="project" value="UniProtKB-KW"/>
</dbReference>
<dbReference type="SUPFAM" id="SSF55874">
    <property type="entry name" value="ATPase domain of HSP90 chaperone/DNA topoisomerase II/histidine kinase"/>
    <property type="match status" value="1"/>
</dbReference>
<keyword evidence="5" id="KW-0902">Two-component regulatory system</keyword>
<dbReference type="InterPro" id="IPR050736">
    <property type="entry name" value="Sensor_HK_Regulatory"/>
</dbReference>
<dbReference type="Pfam" id="PF02518">
    <property type="entry name" value="HATPase_c"/>
    <property type="match status" value="1"/>
</dbReference>
<accession>A0A9E8ZJ92</accession>
<dbReference type="EC" id="2.7.13.3" evidence="2"/>
<dbReference type="PROSITE" id="PS50109">
    <property type="entry name" value="HIS_KIN"/>
    <property type="match status" value="1"/>
</dbReference>
<keyword evidence="3" id="KW-0808">Transferase</keyword>
<keyword evidence="7" id="KW-0547">Nucleotide-binding</keyword>
<keyword evidence="7" id="KW-0067">ATP-binding</keyword>
<evidence type="ECO:0000256" key="4">
    <source>
        <dbReference type="ARBA" id="ARBA00022777"/>
    </source>
</evidence>
<dbReference type="Gene3D" id="3.30.565.10">
    <property type="entry name" value="Histidine kinase-like ATPase, C-terminal domain"/>
    <property type="match status" value="1"/>
</dbReference>
<evidence type="ECO:0000259" key="6">
    <source>
        <dbReference type="PROSITE" id="PS50109"/>
    </source>
</evidence>
<comment type="catalytic activity">
    <reaction evidence="1">
        <text>ATP + protein L-histidine = ADP + protein N-phospho-L-histidine.</text>
        <dbReference type="EC" id="2.7.13.3"/>
    </reaction>
</comment>
<protein>
    <recommendedName>
        <fullName evidence="2">histidine kinase</fullName>
        <ecNumber evidence="2">2.7.13.3</ecNumber>
    </recommendedName>
</protein>
<evidence type="ECO:0000256" key="3">
    <source>
        <dbReference type="ARBA" id="ARBA00022679"/>
    </source>
</evidence>
<dbReference type="Proteomes" id="UP001163152">
    <property type="component" value="Chromosome"/>
</dbReference>
<gene>
    <name evidence="7" type="ORF">OXH18_09870</name>
</gene>
<sequence>MKQMERLHQLQQPETGHKSVADRTVDSVIYAIEPVQIQGKTQGIFMVAYITADERCCNCVLEHKSFGIVRIDRQRITQAVINLVDNTNKHTPIHGVIALGSGLTHDSVRFWVRDTGKGIDPTDQERIFERFAQATKGLYRSEGTGLGLDIVQAIVTAAGGKVQLESQLGCGSTFSLVLPRVLPQ</sequence>
<dbReference type="KEGG" id="tsin:OXH18_09870"/>
<evidence type="ECO:0000313" key="8">
    <source>
        <dbReference type="Proteomes" id="UP001163152"/>
    </source>
</evidence>
<dbReference type="PANTHER" id="PTHR43711">
    <property type="entry name" value="TWO-COMPONENT HISTIDINE KINASE"/>
    <property type="match status" value="1"/>
</dbReference>
<dbReference type="RefSeq" id="WP_268612504.1">
    <property type="nucleotide sequence ID" value="NZ_CP113797.1"/>
</dbReference>
<feature type="domain" description="Histidine kinase" evidence="6">
    <location>
        <begin position="72"/>
        <end position="182"/>
    </location>
</feature>
<organism evidence="7 8">
    <name type="scientific">Thermocoleostomius sinensis A174</name>
    <dbReference type="NCBI Taxonomy" id="2016057"/>
    <lineage>
        <taxon>Bacteria</taxon>
        <taxon>Bacillati</taxon>
        <taxon>Cyanobacteriota</taxon>
        <taxon>Cyanophyceae</taxon>
        <taxon>Oculatellales</taxon>
        <taxon>Oculatellaceae</taxon>
        <taxon>Thermocoleostomius</taxon>
    </lineage>
</organism>
<name>A0A9E8ZJ92_9CYAN</name>
<reference evidence="7" key="1">
    <citation type="submission" date="2022-12" db="EMBL/GenBank/DDBJ databases">
        <title>Polyphasic identification of a Novel Hot-Spring Cyanobacterium Ocullathermofonsia sinensis gen nov. sp. nov. and Genomic Insights on its Adaptations to the Thermal Habitat.</title>
        <authorList>
            <person name="Daroch M."/>
            <person name="Tang J."/>
            <person name="Jiang Y."/>
        </authorList>
    </citation>
    <scope>NUCLEOTIDE SEQUENCE</scope>
    <source>
        <strain evidence="7">PKUAC-SCTA174</strain>
    </source>
</reference>
<dbReference type="GO" id="GO:0000160">
    <property type="term" value="P:phosphorelay signal transduction system"/>
    <property type="evidence" value="ECO:0007669"/>
    <property type="project" value="UniProtKB-KW"/>
</dbReference>
<keyword evidence="4" id="KW-0418">Kinase</keyword>
<proteinExistence type="predicted"/>
<evidence type="ECO:0000313" key="7">
    <source>
        <dbReference type="EMBL" id="WAL62273.1"/>
    </source>
</evidence>
<evidence type="ECO:0000256" key="1">
    <source>
        <dbReference type="ARBA" id="ARBA00000085"/>
    </source>
</evidence>
<evidence type="ECO:0000256" key="5">
    <source>
        <dbReference type="ARBA" id="ARBA00023012"/>
    </source>
</evidence>
<evidence type="ECO:0000256" key="2">
    <source>
        <dbReference type="ARBA" id="ARBA00012438"/>
    </source>
</evidence>
<keyword evidence="8" id="KW-1185">Reference proteome</keyword>
<dbReference type="PRINTS" id="PR00344">
    <property type="entry name" value="BCTRLSENSOR"/>
</dbReference>
<dbReference type="InterPro" id="IPR036890">
    <property type="entry name" value="HATPase_C_sf"/>
</dbReference>